<dbReference type="InterPro" id="IPR021226">
    <property type="entry name" value="Phage_gene29"/>
</dbReference>
<dbReference type="Pfam" id="PF10910">
    <property type="entry name" value="Phage_gene29"/>
    <property type="match status" value="1"/>
</dbReference>
<organism evidence="3 4">
    <name type="scientific">Rhodococcus xishaensis</name>
    <dbReference type="NCBI Taxonomy" id="2487364"/>
    <lineage>
        <taxon>Bacteria</taxon>
        <taxon>Bacillati</taxon>
        <taxon>Actinomycetota</taxon>
        <taxon>Actinomycetes</taxon>
        <taxon>Mycobacteriales</taxon>
        <taxon>Nocardiaceae</taxon>
        <taxon>Rhodococcus</taxon>
    </lineage>
</organism>
<dbReference type="OrthoDB" id="4764777at2"/>
<keyword evidence="4" id="KW-1185">Reference proteome</keyword>
<sequence length="202" mass="22157">MALREGEFPTSENCDITVPEEAWLPALMAIPGIKGAPMPFPVEYLKVLSKRLYEYGGPPNVEVRTTWYHPPRSGDLSPMFAAGEWKDHPPDPNEAQGIDLKSLSKVMQDEVRRQALELDGESTPPREPAPATVTEPPKWPEKIRVHFLAKKVGHTSSEVLAICREMGVPAKSAQSSIPGSRCAAIRDQLRIKAALARRGGAS</sequence>
<dbReference type="EMBL" id="RKLO01000003">
    <property type="protein sequence ID" value="RVW03004.1"/>
    <property type="molecule type" value="Genomic_DNA"/>
</dbReference>
<dbReference type="InterPro" id="IPR006847">
    <property type="entry name" value="IF2_N"/>
</dbReference>
<accession>A0A3S3ZKS8</accession>
<feature type="domain" description="Translation initiation factor IF-2 N-terminal" evidence="2">
    <location>
        <begin position="140"/>
        <end position="177"/>
    </location>
</feature>
<evidence type="ECO:0000313" key="4">
    <source>
        <dbReference type="Proteomes" id="UP000283479"/>
    </source>
</evidence>
<feature type="region of interest" description="Disordered" evidence="1">
    <location>
        <begin position="117"/>
        <end position="138"/>
    </location>
</feature>
<evidence type="ECO:0000313" key="3">
    <source>
        <dbReference type="EMBL" id="RVW03004.1"/>
    </source>
</evidence>
<dbReference type="Gene3D" id="1.10.10.2480">
    <property type="match status" value="1"/>
</dbReference>
<evidence type="ECO:0000259" key="2">
    <source>
        <dbReference type="Pfam" id="PF04760"/>
    </source>
</evidence>
<dbReference type="Pfam" id="PF04760">
    <property type="entry name" value="IF2_N"/>
    <property type="match status" value="1"/>
</dbReference>
<dbReference type="RefSeq" id="WP_127953585.1">
    <property type="nucleotide sequence ID" value="NZ_RKLO01000003.1"/>
</dbReference>
<proteinExistence type="predicted"/>
<dbReference type="AlphaFoldDB" id="A0A3S3ZKS8"/>
<gene>
    <name evidence="3" type="ORF">EGT50_09850</name>
</gene>
<reference evidence="3 4" key="1">
    <citation type="submission" date="2018-11" db="EMBL/GenBank/DDBJ databases">
        <title>Rhodococcus spongicola sp. nov. and Rhodococcus xishaensis sp. nov. from marine sponges.</title>
        <authorList>
            <person name="Li L."/>
            <person name="Lin H.W."/>
        </authorList>
    </citation>
    <scope>NUCLEOTIDE SEQUENCE [LARGE SCALE GENOMIC DNA]</scope>
    <source>
        <strain evidence="3 4">LHW51113</strain>
    </source>
</reference>
<evidence type="ECO:0000256" key="1">
    <source>
        <dbReference type="SAM" id="MobiDB-lite"/>
    </source>
</evidence>
<name>A0A3S3ZKS8_9NOCA</name>
<dbReference type="Proteomes" id="UP000283479">
    <property type="component" value="Unassembled WGS sequence"/>
</dbReference>
<comment type="caution">
    <text evidence="3">The sequence shown here is derived from an EMBL/GenBank/DDBJ whole genome shotgun (WGS) entry which is preliminary data.</text>
</comment>
<protein>
    <submittedName>
        <fullName evidence="3">DUF2744 domain-containing protein</fullName>
    </submittedName>
</protein>